<evidence type="ECO:0000313" key="3">
    <source>
        <dbReference type="Proteomes" id="UP000468443"/>
    </source>
</evidence>
<protein>
    <submittedName>
        <fullName evidence="2">GyrI-like domain-containing protein</fullName>
    </submittedName>
</protein>
<evidence type="ECO:0000313" key="2">
    <source>
        <dbReference type="EMBL" id="NER11435.1"/>
    </source>
</evidence>
<sequence length="161" mass="18905">MYKPRIVNTPERRLIGFRTTMSLAEFNIAEPWGRFMPRRQEISGQLSSHLISMTLYPAGYFERLDLRNSFEKWATMEVSNDLEVPSGMDEVVIPPGLYALFLYKGPSSDRAVFQYIFNTWLPGSGYELDDRPHYEILGEKYRNNDPESEEEIWIPIREMNQ</sequence>
<dbReference type="Gene3D" id="3.20.80.10">
    <property type="entry name" value="Regulatory factor, effector binding domain"/>
    <property type="match status" value="1"/>
</dbReference>
<dbReference type="SMART" id="SM00871">
    <property type="entry name" value="AraC_E_bind"/>
    <property type="match status" value="1"/>
</dbReference>
<dbReference type="Proteomes" id="UP000468443">
    <property type="component" value="Unassembled WGS sequence"/>
</dbReference>
<dbReference type="EMBL" id="JAABOP010000004">
    <property type="protein sequence ID" value="NER11435.1"/>
    <property type="molecule type" value="Genomic_DNA"/>
</dbReference>
<feature type="domain" description="AraC effector-binding" evidence="1">
    <location>
        <begin position="2"/>
        <end position="157"/>
    </location>
</feature>
<dbReference type="PANTHER" id="PTHR36444:SF2">
    <property type="entry name" value="TRANSCRIPTIONAL REGULATOR PROTEIN YOBU-RELATED"/>
    <property type="match status" value="1"/>
</dbReference>
<dbReference type="Pfam" id="PF06445">
    <property type="entry name" value="GyrI-like"/>
    <property type="match status" value="1"/>
</dbReference>
<keyword evidence="3" id="KW-1185">Reference proteome</keyword>
<dbReference type="InterPro" id="IPR029442">
    <property type="entry name" value="GyrI-like"/>
</dbReference>
<dbReference type="SUPFAM" id="SSF55136">
    <property type="entry name" value="Probable bacterial effector-binding domain"/>
    <property type="match status" value="1"/>
</dbReference>
<dbReference type="RefSeq" id="WP_163693882.1">
    <property type="nucleotide sequence ID" value="NZ_FXTW01000003.1"/>
</dbReference>
<organism evidence="2 3">
    <name type="scientific">Muriicola jejuensis</name>
    <dbReference type="NCBI Taxonomy" id="504488"/>
    <lineage>
        <taxon>Bacteria</taxon>
        <taxon>Pseudomonadati</taxon>
        <taxon>Bacteroidota</taxon>
        <taxon>Flavobacteriia</taxon>
        <taxon>Flavobacteriales</taxon>
        <taxon>Flavobacteriaceae</taxon>
        <taxon>Muriicola</taxon>
    </lineage>
</organism>
<comment type="caution">
    <text evidence="2">The sequence shown here is derived from an EMBL/GenBank/DDBJ whole genome shotgun (WGS) entry which is preliminary data.</text>
</comment>
<dbReference type="InterPro" id="IPR053182">
    <property type="entry name" value="YobU-like_regulator"/>
</dbReference>
<dbReference type="InterPro" id="IPR011256">
    <property type="entry name" value="Reg_factor_effector_dom_sf"/>
</dbReference>
<dbReference type="PANTHER" id="PTHR36444">
    <property type="entry name" value="TRANSCRIPTIONAL REGULATOR PROTEIN YOBU-RELATED"/>
    <property type="match status" value="1"/>
</dbReference>
<accession>A0A6P0UDZ7</accession>
<name>A0A6P0UDZ7_9FLAO</name>
<evidence type="ECO:0000259" key="1">
    <source>
        <dbReference type="SMART" id="SM00871"/>
    </source>
</evidence>
<reference evidence="2 3" key="1">
    <citation type="submission" date="2020-01" db="EMBL/GenBank/DDBJ databases">
        <title>Muriicola jejuensis KCTC 22299.</title>
        <authorList>
            <person name="Wang G."/>
        </authorList>
    </citation>
    <scope>NUCLEOTIDE SEQUENCE [LARGE SCALE GENOMIC DNA]</scope>
    <source>
        <strain evidence="2 3">KCTC 22299</strain>
    </source>
</reference>
<dbReference type="InterPro" id="IPR010499">
    <property type="entry name" value="AraC_E-bd"/>
</dbReference>
<gene>
    <name evidence="2" type="ORF">GWK09_12945</name>
</gene>
<dbReference type="AlphaFoldDB" id="A0A6P0UDZ7"/>
<proteinExistence type="predicted"/>